<proteinExistence type="predicted"/>
<protein>
    <submittedName>
        <fullName evidence="3">Uncharacterized protein</fullName>
    </submittedName>
</protein>
<keyword evidence="2" id="KW-0812">Transmembrane</keyword>
<evidence type="ECO:0000256" key="1">
    <source>
        <dbReference type="SAM" id="MobiDB-lite"/>
    </source>
</evidence>
<dbReference type="Proteomes" id="UP000265765">
    <property type="component" value="Chromosome"/>
</dbReference>
<evidence type="ECO:0000256" key="2">
    <source>
        <dbReference type="SAM" id="Phobius"/>
    </source>
</evidence>
<feature type="compositionally biased region" description="Polar residues" evidence="1">
    <location>
        <begin position="107"/>
        <end position="118"/>
    </location>
</feature>
<dbReference type="KEGG" id="sge:DWG14_03414"/>
<organism evidence="3 4">
    <name type="scientific">Streptomyces griseorubiginosus</name>
    <dbReference type="NCBI Taxonomy" id="67304"/>
    <lineage>
        <taxon>Bacteria</taxon>
        <taxon>Bacillati</taxon>
        <taxon>Actinomycetota</taxon>
        <taxon>Actinomycetes</taxon>
        <taxon>Kitasatosporales</taxon>
        <taxon>Streptomycetaceae</taxon>
        <taxon>Streptomyces</taxon>
    </lineage>
</organism>
<dbReference type="AlphaFoldDB" id="A0AAI8L0D2"/>
<reference evidence="3 4" key="1">
    <citation type="submission" date="2018-09" db="EMBL/GenBank/DDBJ databases">
        <title>Production of Trimethoprim by Streptomyces sp. 3E-1.</title>
        <authorList>
            <person name="Kang H.J."/>
            <person name="Kim S.B."/>
        </authorList>
    </citation>
    <scope>NUCLEOTIDE SEQUENCE [LARGE SCALE GENOMIC DNA]</scope>
    <source>
        <strain evidence="3 4">3E-1</strain>
    </source>
</reference>
<name>A0AAI8L0D2_9ACTN</name>
<sequence>MCTGAGKVPRAGVHRPDSTSRTPSKMRPMSFGQQGGPPSQWDPWKPQSQQPWSSGGGEQTPDWAALAEASEIRNRRRRLFFIVGGALATVGIGTAVAMAVVSANNGDDQANKPTSSLPATADIPSATGTAPSFAPTSAPPPLDPKEFIASKAKDTDPLSAKLLFPGTQLTMGSTVYKKGETSDTRNCAAADTVQASLGKILKADGCTQFMRVSYTKDGVSVTVGVAVFDTEAQAQKAKGQVNTKKDIVKSLSGGAVKPFCNAAICRTTSNSYGRYAYFTISGFAGGKNVTEKDTAVFSIGDNLAEFTFRQIHRRGEAQASTAAGE</sequence>
<dbReference type="EMBL" id="CP032427">
    <property type="protein sequence ID" value="AYC39181.1"/>
    <property type="molecule type" value="Genomic_DNA"/>
</dbReference>
<feature type="region of interest" description="Disordered" evidence="1">
    <location>
        <begin position="107"/>
        <end position="147"/>
    </location>
</feature>
<feature type="transmembrane region" description="Helical" evidence="2">
    <location>
        <begin position="79"/>
        <end position="101"/>
    </location>
</feature>
<feature type="compositionally biased region" description="Low complexity" evidence="1">
    <location>
        <begin position="124"/>
        <end position="136"/>
    </location>
</feature>
<accession>A0AAI8L0D2</accession>
<gene>
    <name evidence="3" type="ORF">DWG14_03414</name>
</gene>
<evidence type="ECO:0000313" key="3">
    <source>
        <dbReference type="EMBL" id="AYC39181.1"/>
    </source>
</evidence>
<keyword evidence="2" id="KW-1133">Transmembrane helix</keyword>
<evidence type="ECO:0000313" key="4">
    <source>
        <dbReference type="Proteomes" id="UP000265765"/>
    </source>
</evidence>
<feature type="region of interest" description="Disordered" evidence="1">
    <location>
        <begin position="1"/>
        <end position="61"/>
    </location>
</feature>
<keyword evidence="2" id="KW-0472">Membrane</keyword>